<dbReference type="EMBL" id="UZAK01037644">
    <property type="protein sequence ID" value="VDP59321.1"/>
    <property type="molecule type" value="Genomic_DNA"/>
</dbReference>
<evidence type="ECO:0000313" key="1">
    <source>
        <dbReference type="EMBL" id="VDP59321.1"/>
    </source>
</evidence>
<reference evidence="1 2" key="2">
    <citation type="submission" date="2018-11" db="EMBL/GenBank/DDBJ databases">
        <authorList>
            <consortium name="Pathogen Informatics"/>
        </authorList>
    </citation>
    <scope>NUCLEOTIDE SEQUENCE [LARGE SCALE GENOMIC DNA]</scope>
    <source>
        <strain evidence="1">Dakar</strain>
        <strain evidence="2">Dakar, Senegal</strain>
    </source>
</reference>
<dbReference type="Proteomes" id="UP000279833">
    <property type="component" value="Unassembled WGS sequence"/>
</dbReference>
<reference evidence="3" key="1">
    <citation type="submission" date="2016-06" db="UniProtKB">
        <authorList>
            <consortium name="WormBaseParasite"/>
        </authorList>
    </citation>
    <scope>IDENTIFICATION</scope>
</reference>
<evidence type="ECO:0000313" key="3">
    <source>
        <dbReference type="WBParaSite" id="SCUD_0001547101-mRNA-1"/>
    </source>
</evidence>
<proteinExistence type="predicted"/>
<dbReference type="STRING" id="6186.A0A183KKA7"/>
<organism evidence="3">
    <name type="scientific">Schistosoma curassoni</name>
    <dbReference type="NCBI Taxonomy" id="6186"/>
    <lineage>
        <taxon>Eukaryota</taxon>
        <taxon>Metazoa</taxon>
        <taxon>Spiralia</taxon>
        <taxon>Lophotrochozoa</taxon>
        <taxon>Platyhelminthes</taxon>
        <taxon>Trematoda</taxon>
        <taxon>Digenea</taxon>
        <taxon>Strigeidida</taxon>
        <taxon>Schistosomatoidea</taxon>
        <taxon>Schistosomatidae</taxon>
        <taxon>Schistosoma</taxon>
    </lineage>
</organism>
<keyword evidence="2" id="KW-1185">Reference proteome</keyword>
<name>A0A183KKA7_9TREM</name>
<gene>
    <name evidence="1" type="ORF">SCUD_LOCUS15468</name>
</gene>
<dbReference type="AlphaFoldDB" id="A0A183KKA7"/>
<sequence>MEPSVQRFVDLKSIEVELSLSASKEDSDSLLKDLMTAFSNLNRGMKIQPVELQLQRNLVILKKRIIGCDFRQAVHNALNALGDKRITESVQFSSLCTSIVTPLKYDGKTPRIYGDYRLKLNCRLVKQA</sequence>
<accession>A0A183KKA7</accession>
<protein>
    <submittedName>
        <fullName evidence="1 3">Uncharacterized protein</fullName>
    </submittedName>
</protein>
<dbReference type="WBParaSite" id="SCUD_0001547101-mRNA-1">
    <property type="protein sequence ID" value="SCUD_0001547101-mRNA-1"/>
    <property type="gene ID" value="SCUD_0001547101"/>
</dbReference>
<evidence type="ECO:0000313" key="2">
    <source>
        <dbReference type="Proteomes" id="UP000279833"/>
    </source>
</evidence>